<dbReference type="InterPro" id="IPR000219">
    <property type="entry name" value="DH_dom"/>
</dbReference>
<evidence type="ECO:0000256" key="1">
    <source>
        <dbReference type="ARBA" id="ARBA00022658"/>
    </source>
</evidence>
<feature type="compositionally biased region" description="Basic and acidic residues" evidence="2">
    <location>
        <begin position="521"/>
        <end position="538"/>
    </location>
</feature>
<feature type="compositionally biased region" description="Basic and acidic residues" evidence="2">
    <location>
        <begin position="614"/>
        <end position="635"/>
    </location>
</feature>
<evidence type="ECO:0000313" key="6">
    <source>
        <dbReference type="Proteomes" id="UP000011081"/>
    </source>
</evidence>
<dbReference type="SMART" id="SM00325">
    <property type="entry name" value="RhoGEF"/>
    <property type="match status" value="1"/>
</dbReference>
<dbReference type="AlphaFoldDB" id="L2GTE9"/>
<feature type="compositionally biased region" description="Polar residues" evidence="2">
    <location>
        <begin position="587"/>
        <end position="600"/>
    </location>
</feature>
<feature type="non-terminal residue" evidence="5">
    <location>
        <position position="1"/>
    </location>
</feature>
<dbReference type="PANTHER" id="PTHR46572:SF1">
    <property type="entry name" value="RHO1 GUANINE NUCLEOTIDE EXCHANGE FACTOR TUS1"/>
    <property type="match status" value="1"/>
</dbReference>
<keyword evidence="1" id="KW-0344">Guanine-nucleotide releasing factor</keyword>
<evidence type="ECO:0000259" key="3">
    <source>
        <dbReference type="PROSITE" id="PS50010"/>
    </source>
</evidence>
<dbReference type="FunCoup" id="L2GTE9">
    <property type="interactions" value="9"/>
</dbReference>
<proteinExistence type="predicted"/>
<feature type="compositionally biased region" description="Basic and acidic residues" evidence="2">
    <location>
        <begin position="481"/>
        <end position="509"/>
    </location>
</feature>
<dbReference type="Proteomes" id="UP000011081">
    <property type="component" value="Unassembled WGS sequence"/>
</dbReference>
<evidence type="ECO:0000259" key="4">
    <source>
        <dbReference type="PROSITE" id="PS50219"/>
    </source>
</evidence>
<accession>L2GTE9</accession>
<dbReference type="PROSITE" id="PS50219">
    <property type="entry name" value="CNH"/>
    <property type="match status" value="1"/>
</dbReference>
<dbReference type="HOGENOM" id="CLU_018585_0_0_1"/>
<dbReference type="OrthoDB" id="2272012at2759"/>
<dbReference type="InterPro" id="IPR035899">
    <property type="entry name" value="DBL_dom_sf"/>
</dbReference>
<dbReference type="Gene3D" id="1.20.900.10">
    <property type="entry name" value="Dbl homology (DH) domain"/>
    <property type="match status" value="1"/>
</dbReference>
<dbReference type="EMBL" id="GL877439">
    <property type="protein sequence ID" value="ELA46583.1"/>
    <property type="molecule type" value="Genomic_DNA"/>
</dbReference>
<dbReference type="OMA" id="WDINTAN"/>
<dbReference type="Pfam" id="PF00780">
    <property type="entry name" value="CNH"/>
    <property type="match status" value="1"/>
</dbReference>
<dbReference type="PROSITE" id="PS50010">
    <property type="entry name" value="DH_2"/>
    <property type="match status" value="1"/>
</dbReference>
<dbReference type="Pfam" id="PF00621">
    <property type="entry name" value="RhoGEF"/>
    <property type="match status" value="1"/>
</dbReference>
<evidence type="ECO:0008006" key="7">
    <source>
        <dbReference type="Google" id="ProtNLM"/>
    </source>
</evidence>
<dbReference type="STRING" id="948595.L2GTE9"/>
<evidence type="ECO:0000313" key="5">
    <source>
        <dbReference type="EMBL" id="ELA46583.1"/>
    </source>
</evidence>
<feature type="region of interest" description="Disordered" evidence="2">
    <location>
        <begin position="420"/>
        <end position="639"/>
    </location>
</feature>
<sequence length="976" mass="112478">MKQLRKRLEALSEIFESEKSYVQDLKIWGEDFKRYLFQSETLTVEKKHSLSKTLFINLDAIIALHEQIIRELGRRNEYIREMNGISTGDVCKPIVVTDESAQMFKDLEYHSVYYKYLNRFGVYRYYVSRLPTVEFDLDKECNMNRFFKQELMEFFNKRNIELGPKHFIYRASQKLARYAILWNAVLHYEENPSFIEGINTTVQKLKEIAKDVDQTYGSINESYKIFRFSADLHYAESVKNRIPLNLFQKQRKILKEGDVIIKYRHIREPKMLRFIVLDTVILICDVVKQGNVEIKYIITDPLPLFKYIVTERNIGYTFDNEYLESMNPLFLLERAGTDIVVIFFKDERIKRMYFDVIHAAMEEVRKYFKPGVNLCPLLEKTNYEILCCSTRDLKFSIGNEEDKRSSHGTVSIGDLSIDDNKDSYIDGSAPPEVMSGTDKEGMGSKEGVGSKMDRVQGKADGERSKEEMGSKTDRVQGSTGDKTDGIGNDKTDGKERNDGERSKELKNEGMGRNSILSDALSVKKNENRSKGVEEETKNGCKRCVSPVSEKNEEDEDRIERDEDRKERDEDRSDHSDENSGGRDELNATVSKNSKTVNSTGKTEDGAANSGTGVSDEKSLSRRQEKSHSVTEEHNMSQRKLRFATQLNSNESTESTSSSSASIEQGQRRVSFFKRMLGHKQPEEINDHTFSIDRGDYRRIFHADEQFLLFGTKEGLFKKIGPHFVSLHDKGVHKVVYDVANKIIVFLESSKICCAPFVPSQDTLHTKLITRSADDFFYGITLNKLTIASLTVSNNSTTSVSLFKVTIENRSVSVVMDRKLFVGCLVFDIAFFNTKLVIACRDFEMVDSDTLKTQELVDPLDLCVPFYFKGLKNVTALSVFTIDNDVFLVCYDSMGFFIDSYGRTIRQNIIFVWYVRPLKFMIYKEYLACVSEQEVVVWDINTANMVFYMRQEHLRFVTGSSTLLLYDQYSLYKLTLE</sequence>
<reference evidence="6" key="1">
    <citation type="submission" date="2011-03" db="EMBL/GenBank/DDBJ databases">
        <title>The genome sequence of Vavraia culicis strain floridensis.</title>
        <authorList>
            <consortium name="The Broad Institute Genome Sequencing Platform"/>
            <person name="Cuomo C."/>
            <person name="Becnel J."/>
            <person name="Sanscrainte N."/>
            <person name="Young S.K."/>
            <person name="Zeng Q."/>
            <person name="Gargeya S."/>
            <person name="Fitzgerald M."/>
            <person name="Haas B."/>
            <person name="Abouelleil A."/>
            <person name="Alvarado L."/>
            <person name="Arachchi H.M."/>
            <person name="Berlin A."/>
            <person name="Chapman S.B."/>
            <person name="Gearin G."/>
            <person name="Goldberg J."/>
            <person name="Griggs A."/>
            <person name="Gujja S."/>
            <person name="Hansen M."/>
            <person name="Heiman D."/>
            <person name="Howarth C."/>
            <person name="Larimer J."/>
            <person name="Lui A."/>
            <person name="MacDonald P.J.P."/>
            <person name="McCowen C."/>
            <person name="Montmayeur A."/>
            <person name="Murphy C."/>
            <person name="Neiman D."/>
            <person name="Pearson M."/>
            <person name="Priest M."/>
            <person name="Roberts A."/>
            <person name="Saif S."/>
            <person name="Shea T."/>
            <person name="Sisk P."/>
            <person name="Stolte C."/>
            <person name="Sykes S."/>
            <person name="Wortman J."/>
            <person name="Nusbaum C."/>
            <person name="Birren B."/>
        </authorList>
    </citation>
    <scope>NUCLEOTIDE SEQUENCE [LARGE SCALE GENOMIC DNA]</scope>
    <source>
        <strain evidence="6">floridensis</strain>
    </source>
</reference>
<feature type="domain" description="DH" evidence="3">
    <location>
        <begin position="6"/>
        <end position="215"/>
    </location>
</feature>
<dbReference type="InterPro" id="IPR052233">
    <property type="entry name" value="Rho-type_GEFs"/>
</dbReference>
<organism evidence="5 6">
    <name type="scientific">Vavraia culicis (isolate floridensis)</name>
    <name type="common">Microsporidian parasite</name>
    <dbReference type="NCBI Taxonomy" id="948595"/>
    <lineage>
        <taxon>Eukaryota</taxon>
        <taxon>Fungi</taxon>
        <taxon>Fungi incertae sedis</taxon>
        <taxon>Microsporidia</taxon>
        <taxon>Pleistophoridae</taxon>
        <taxon>Vavraia</taxon>
    </lineage>
</organism>
<keyword evidence="6" id="KW-1185">Reference proteome</keyword>
<name>L2GTE9_VAVCU</name>
<dbReference type="SUPFAM" id="SSF48065">
    <property type="entry name" value="DBL homology domain (DH-domain)"/>
    <property type="match status" value="1"/>
</dbReference>
<feature type="compositionally biased region" description="Basic and acidic residues" evidence="2">
    <location>
        <begin position="557"/>
        <end position="585"/>
    </location>
</feature>
<gene>
    <name evidence="5" type="ORF">VCUG_01913</name>
</gene>
<dbReference type="GO" id="GO:0005085">
    <property type="term" value="F:guanyl-nucleotide exchange factor activity"/>
    <property type="evidence" value="ECO:0007669"/>
    <property type="project" value="UniProtKB-KW"/>
</dbReference>
<dbReference type="RefSeq" id="XP_008074929.1">
    <property type="nucleotide sequence ID" value="XM_008076738.1"/>
</dbReference>
<dbReference type="GeneID" id="19879782"/>
<dbReference type="PANTHER" id="PTHR46572">
    <property type="entry name" value="RHO1 GDP-GTP EXCHANGE PROTEIN 1-RELATED"/>
    <property type="match status" value="1"/>
</dbReference>
<feature type="compositionally biased region" description="Basic and acidic residues" evidence="2">
    <location>
        <begin position="451"/>
        <end position="474"/>
    </location>
</feature>
<dbReference type="InterPro" id="IPR001180">
    <property type="entry name" value="CNH_dom"/>
</dbReference>
<evidence type="ECO:0000256" key="2">
    <source>
        <dbReference type="SAM" id="MobiDB-lite"/>
    </source>
</evidence>
<protein>
    <recommendedName>
        <fullName evidence="7">DH domain-containing protein</fullName>
    </recommendedName>
</protein>
<dbReference type="InParanoid" id="L2GTE9"/>
<dbReference type="VEuPathDB" id="MicrosporidiaDB:VCUG_01913"/>
<feature type="domain" description="CNH" evidence="4">
    <location>
        <begin position="681"/>
        <end position="963"/>
    </location>
</feature>